<keyword evidence="2" id="KW-0732">Signal</keyword>
<protein>
    <submittedName>
        <fullName evidence="9">DsbA family protein</fullName>
    </submittedName>
</protein>
<evidence type="ECO:0000313" key="10">
    <source>
        <dbReference type="Proteomes" id="UP001589575"/>
    </source>
</evidence>
<evidence type="ECO:0000256" key="2">
    <source>
        <dbReference type="ARBA" id="ARBA00022729"/>
    </source>
</evidence>
<keyword evidence="4" id="KW-1015">Disulfide bond</keyword>
<gene>
    <name evidence="9" type="ORF">ACFFX0_31600</name>
</gene>
<evidence type="ECO:0000256" key="3">
    <source>
        <dbReference type="ARBA" id="ARBA00023002"/>
    </source>
</evidence>
<dbReference type="Proteomes" id="UP001589575">
    <property type="component" value="Unassembled WGS sequence"/>
</dbReference>
<keyword evidence="3" id="KW-0560">Oxidoreductase</keyword>
<keyword evidence="5" id="KW-0676">Redox-active center</keyword>
<keyword evidence="7" id="KW-1133">Transmembrane helix</keyword>
<evidence type="ECO:0000256" key="6">
    <source>
        <dbReference type="SAM" id="MobiDB-lite"/>
    </source>
</evidence>
<accession>A0ABV5G964</accession>
<evidence type="ECO:0000256" key="1">
    <source>
        <dbReference type="ARBA" id="ARBA00005791"/>
    </source>
</evidence>
<comment type="caution">
    <text evidence="9">The sequence shown here is derived from an EMBL/GenBank/DDBJ whole genome shotgun (WGS) entry which is preliminary data.</text>
</comment>
<dbReference type="Pfam" id="PF13462">
    <property type="entry name" value="Thioredoxin_4"/>
    <property type="match status" value="1"/>
</dbReference>
<feature type="domain" description="Thioredoxin" evidence="8">
    <location>
        <begin position="86"/>
        <end position="288"/>
    </location>
</feature>
<feature type="region of interest" description="Disordered" evidence="6">
    <location>
        <begin position="85"/>
        <end position="122"/>
    </location>
</feature>
<dbReference type="PROSITE" id="PS51352">
    <property type="entry name" value="THIOREDOXIN_2"/>
    <property type="match status" value="1"/>
</dbReference>
<evidence type="ECO:0000259" key="8">
    <source>
        <dbReference type="PROSITE" id="PS51352"/>
    </source>
</evidence>
<dbReference type="InterPro" id="IPR036249">
    <property type="entry name" value="Thioredoxin-like_sf"/>
</dbReference>
<reference evidence="9 10" key="1">
    <citation type="submission" date="2024-09" db="EMBL/GenBank/DDBJ databases">
        <authorList>
            <person name="Sun Q."/>
            <person name="Mori K."/>
        </authorList>
    </citation>
    <scope>NUCLEOTIDE SEQUENCE [LARGE SCALE GENOMIC DNA]</scope>
    <source>
        <strain evidence="9 10">CCM 7609</strain>
    </source>
</reference>
<dbReference type="PANTHER" id="PTHR13887">
    <property type="entry name" value="GLUTATHIONE S-TRANSFERASE KAPPA"/>
    <property type="match status" value="1"/>
</dbReference>
<dbReference type="PANTHER" id="PTHR13887:SF14">
    <property type="entry name" value="DISULFIDE BOND FORMATION PROTEIN D"/>
    <property type="match status" value="1"/>
</dbReference>
<name>A0ABV5G964_9MICC</name>
<dbReference type="InterPro" id="IPR013766">
    <property type="entry name" value="Thioredoxin_domain"/>
</dbReference>
<keyword evidence="10" id="KW-1185">Reference proteome</keyword>
<keyword evidence="7" id="KW-0812">Transmembrane</keyword>
<dbReference type="InterPro" id="IPR012336">
    <property type="entry name" value="Thioredoxin-like_fold"/>
</dbReference>
<evidence type="ECO:0000313" key="9">
    <source>
        <dbReference type="EMBL" id="MFB9075465.1"/>
    </source>
</evidence>
<organism evidence="9 10">
    <name type="scientific">Citricoccus parietis</name>
    <dbReference type="NCBI Taxonomy" id="592307"/>
    <lineage>
        <taxon>Bacteria</taxon>
        <taxon>Bacillati</taxon>
        <taxon>Actinomycetota</taxon>
        <taxon>Actinomycetes</taxon>
        <taxon>Micrococcales</taxon>
        <taxon>Micrococcaceae</taxon>
        <taxon>Citricoccus</taxon>
    </lineage>
</organism>
<comment type="similarity">
    <text evidence="1">Belongs to the thioredoxin family. DsbA subfamily.</text>
</comment>
<evidence type="ECO:0000256" key="5">
    <source>
        <dbReference type="ARBA" id="ARBA00023284"/>
    </source>
</evidence>
<dbReference type="EMBL" id="JBHMFI010000023">
    <property type="protein sequence ID" value="MFB9075465.1"/>
    <property type="molecule type" value="Genomic_DNA"/>
</dbReference>
<sequence length="291" mass="30933">MDRVANVGWRGAVLMAPSCPRMTMNHSRLCKIVDRGIKASARKGPRGMNAQNGSTKKRAWMVPAVLVAVAVLLVGTVMMSALGGSGSDGAAAPSTPVESAPTQVEGPPDLSEAERHDPDDLLAAGPVEAPVTLVVFSDYQCPFCARWSEETLPLMMEHVQAGDLRIEWRDVNVFGPASERAARASYAAALQGAFWEYHDALFQDGQKRSEGQLSEEALTALAEELGLDPDQFAEDMDSAQTAEQIATNEQLGLGLGAYSTPTFVLGGQPIVGAQPSQVFQDAFDQALTGSE</sequence>
<evidence type="ECO:0000256" key="4">
    <source>
        <dbReference type="ARBA" id="ARBA00023157"/>
    </source>
</evidence>
<proteinExistence type="inferred from homology"/>
<keyword evidence="7" id="KW-0472">Membrane</keyword>
<dbReference type="SUPFAM" id="SSF52833">
    <property type="entry name" value="Thioredoxin-like"/>
    <property type="match status" value="1"/>
</dbReference>
<feature type="transmembrane region" description="Helical" evidence="7">
    <location>
        <begin position="60"/>
        <end position="82"/>
    </location>
</feature>
<dbReference type="Gene3D" id="3.40.30.10">
    <property type="entry name" value="Glutaredoxin"/>
    <property type="match status" value="1"/>
</dbReference>
<evidence type="ECO:0000256" key="7">
    <source>
        <dbReference type="SAM" id="Phobius"/>
    </source>
</evidence>